<dbReference type="RefSeq" id="WP_197675407.1">
    <property type="nucleotide sequence ID" value="NZ_LT629776.1"/>
</dbReference>
<accession>A0A1H1MY70</accession>
<dbReference type="SUPFAM" id="SSF52540">
    <property type="entry name" value="P-loop containing nucleoside triphosphate hydrolases"/>
    <property type="match status" value="1"/>
</dbReference>
<keyword evidence="1" id="KW-0808">Transferase</keyword>
<keyword evidence="2" id="KW-1185">Reference proteome</keyword>
<dbReference type="AlphaFoldDB" id="A0A1H1MY70"/>
<dbReference type="EMBL" id="LT629776">
    <property type="protein sequence ID" value="SDR90869.1"/>
    <property type="molecule type" value="Genomic_DNA"/>
</dbReference>
<dbReference type="InterPro" id="IPR027417">
    <property type="entry name" value="P-loop_NTPase"/>
</dbReference>
<gene>
    <name evidence="1" type="ORF">SAMN04489860_0354</name>
</gene>
<dbReference type="eggNOG" id="COG0645">
    <property type="taxonomic scope" value="Bacteria"/>
</dbReference>
<reference evidence="1 2" key="1">
    <citation type="submission" date="2016-10" db="EMBL/GenBank/DDBJ databases">
        <authorList>
            <person name="de Groot N.N."/>
        </authorList>
    </citation>
    <scope>NUCLEOTIDE SEQUENCE [LARGE SCALE GENOMIC DNA]</scope>
    <source>
        <strain evidence="1 2">DSM 22126</strain>
    </source>
</reference>
<evidence type="ECO:0000313" key="2">
    <source>
        <dbReference type="Proteomes" id="UP000185663"/>
    </source>
</evidence>
<dbReference type="STRING" id="545619.SAMN04489860_0354"/>
<proteinExistence type="predicted"/>
<organism evidence="1 2">
    <name type="scientific">Paraoerskovia marina</name>
    <dbReference type="NCBI Taxonomy" id="545619"/>
    <lineage>
        <taxon>Bacteria</taxon>
        <taxon>Bacillati</taxon>
        <taxon>Actinomycetota</taxon>
        <taxon>Actinomycetes</taxon>
        <taxon>Micrococcales</taxon>
        <taxon>Cellulomonadaceae</taxon>
        <taxon>Paraoerskovia</taxon>
    </lineage>
</organism>
<sequence length="180" mass="19543">MSTTSPPPPRTHDARGSRSGRVVLMCGPSGAGKSTYARALERAGWTRLSIDVSAWARGYRHWPVPVEVARSVDAVHRARLHDLVEAGRDVVLDYAFATRAVREEYRALAAAAGTEAETWYVATPREVALARVRARAGRGPDEAVLTEERAAAHVDEFEVPTDAEPRVRVVRGAGPVVLPN</sequence>
<dbReference type="GO" id="GO:0016301">
    <property type="term" value="F:kinase activity"/>
    <property type="evidence" value="ECO:0007669"/>
    <property type="project" value="UniProtKB-KW"/>
</dbReference>
<dbReference type="Proteomes" id="UP000185663">
    <property type="component" value="Chromosome I"/>
</dbReference>
<keyword evidence="1" id="KW-0418">Kinase</keyword>
<dbReference type="Pfam" id="PF13671">
    <property type="entry name" value="AAA_33"/>
    <property type="match status" value="1"/>
</dbReference>
<protein>
    <submittedName>
        <fullName evidence="1">Predicted kinase</fullName>
    </submittedName>
</protein>
<dbReference type="Gene3D" id="3.40.50.300">
    <property type="entry name" value="P-loop containing nucleotide triphosphate hydrolases"/>
    <property type="match status" value="1"/>
</dbReference>
<name>A0A1H1MY70_9CELL</name>
<evidence type="ECO:0000313" key="1">
    <source>
        <dbReference type="EMBL" id="SDR90869.1"/>
    </source>
</evidence>